<protein>
    <submittedName>
        <fullName evidence="15">Uncharacterized protein</fullName>
    </submittedName>
</protein>
<evidence type="ECO:0000256" key="7">
    <source>
        <dbReference type="ARBA" id="ARBA00022989"/>
    </source>
</evidence>
<organism evidence="15 16">
    <name type="scientific">Astrephomene gubernaculifera</name>
    <dbReference type="NCBI Taxonomy" id="47775"/>
    <lineage>
        <taxon>Eukaryota</taxon>
        <taxon>Viridiplantae</taxon>
        <taxon>Chlorophyta</taxon>
        <taxon>core chlorophytes</taxon>
        <taxon>Chlorophyceae</taxon>
        <taxon>CS clade</taxon>
        <taxon>Chlamydomonadales</taxon>
        <taxon>Astrephomenaceae</taxon>
        <taxon>Astrephomene</taxon>
    </lineage>
</organism>
<keyword evidence="6 11" id="KW-0630">Potassium</keyword>
<dbReference type="InterPro" id="IPR040445">
    <property type="entry name" value="Kir_TM"/>
</dbReference>
<feature type="non-terminal residue" evidence="15">
    <location>
        <position position="461"/>
    </location>
</feature>
<keyword evidence="7 12" id="KW-1133">Transmembrane helix</keyword>
<keyword evidence="16" id="KW-1185">Reference proteome</keyword>
<keyword evidence="4 11" id="KW-0812">Transmembrane</keyword>
<dbReference type="SUPFAM" id="SSF81296">
    <property type="entry name" value="E set domains"/>
    <property type="match status" value="2"/>
</dbReference>
<dbReference type="PANTHER" id="PTHR11767">
    <property type="entry name" value="INWARD RECTIFIER POTASSIUM CHANNEL"/>
    <property type="match status" value="1"/>
</dbReference>
<accession>A0AAD3HQL2</accession>
<dbReference type="PRINTS" id="PR01320">
    <property type="entry name" value="KIRCHANNEL"/>
</dbReference>
<evidence type="ECO:0000256" key="10">
    <source>
        <dbReference type="ARBA" id="ARBA00023303"/>
    </source>
</evidence>
<keyword evidence="5 11" id="KW-0851">Voltage-gated channel</keyword>
<name>A0AAD3HQL2_9CHLO</name>
<dbReference type="GO" id="GO:0005886">
    <property type="term" value="C:plasma membrane"/>
    <property type="evidence" value="ECO:0007669"/>
    <property type="project" value="TreeGrafter"/>
</dbReference>
<gene>
    <name evidence="15" type="ORF">Agub_g11047</name>
</gene>
<evidence type="ECO:0000256" key="3">
    <source>
        <dbReference type="ARBA" id="ARBA00022538"/>
    </source>
</evidence>
<evidence type="ECO:0000256" key="12">
    <source>
        <dbReference type="SAM" id="Phobius"/>
    </source>
</evidence>
<keyword evidence="3 11" id="KW-0633">Potassium transport</keyword>
<evidence type="ECO:0000256" key="8">
    <source>
        <dbReference type="ARBA" id="ARBA00023065"/>
    </source>
</evidence>
<sequence>FGLQEWLLANSPAVRDQDRSVTVEEREVIRRRMRMEDWTLDRGAGYYANERIKKKLACLVQKGKHAGRSRVRYVGVDFQTFWTHILRRDFYTTAVNAQLIQLVAVLVLTYFCMLLSWSTFYYIVWRWNDECFIGFQGFRSAFMYATETQQTIGYGERATGECWLAALGVAVHSLQAVLLDSVILGIVFSRISHPKQRSRTVMISDCACIARRDGQLKFMFRVADIQLRSVIDPRVRVVMYSWGTGRRTAEGEKIPVVAQDMSVHLDRALLLPATVEHNIDEASPLLGHTLHSLEALGAEIVVTFEASSELGDTFMARQSYLPSELHWGHTFANVIRPAVGGGTQHEVDLSRFHDVEPQPGLGDALTQPHRLSRKVVSGSTPTPVVPSRLLEENSLVLGDDAVVGCRRGRPYLMFRLGDTFPGHVLDVQVSACLYRWHAAHTPEGEFLPFQQHQLELQPTSP</sequence>
<evidence type="ECO:0000256" key="6">
    <source>
        <dbReference type="ARBA" id="ARBA00022958"/>
    </source>
</evidence>
<reference evidence="15 16" key="1">
    <citation type="journal article" date="2021" name="Sci. Rep.">
        <title>Genome sequencing of the multicellular alga Astrephomene provides insights into convergent evolution of germ-soma differentiation.</title>
        <authorList>
            <person name="Yamashita S."/>
            <person name="Yamamoto K."/>
            <person name="Matsuzaki R."/>
            <person name="Suzuki S."/>
            <person name="Yamaguchi H."/>
            <person name="Hirooka S."/>
            <person name="Minakuchi Y."/>
            <person name="Miyagishima S."/>
            <person name="Kawachi M."/>
            <person name="Toyoda A."/>
            <person name="Nozaki H."/>
        </authorList>
    </citation>
    <scope>NUCLEOTIDE SEQUENCE [LARGE SCALE GENOMIC DNA]</scope>
    <source>
        <strain evidence="15 16">NIES-4017</strain>
    </source>
</reference>
<dbReference type="AlphaFoldDB" id="A0AAD3HQL2"/>
<comment type="subcellular location">
    <subcellularLocation>
        <location evidence="1 11">Membrane</location>
        <topology evidence="1 11">Multi-pass membrane protein</topology>
    </subcellularLocation>
</comment>
<evidence type="ECO:0000256" key="2">
    <source>
        <dbReference type="ARBA" id="ARBA00022448"/>
    </source>
</evidence>
<evidence type="ECO:0000313" key="16">
    <source>
        <dbReference type="Proteomes" id="UP001054857"/>
    </source>
</evidence>
<evidence type="ECO:0000313" key="15">
    <source>
        <dbReference type="EMBL" id="GFR49025.1"/>
    </source>
</evidence>
<dbReference type="InterPro" id="IPR014756">
    <property type="entry name" value="Ig_E-set"/>
</dbReference>
<dbReference type="InterPro" id="IPR041647">
    <property type="entry name" value="IRK_C"/>
</dbReference>
<proteinExistence type="inferred from homology"/>
<dbReference type="GO" id="GO:0034765">
    <property type="term" value="P:regulation of monoatomic ion transmembrane transport"/>
    <property type="evidence" value="ECO:0007669"/>
    <property type="project" value="TreeGrafter"/>
</dbReference>
<evidence type="ECO:0000259" key="13">
    <source>
        <dbReference type="Pfam" id="PF01007"/>
    </source>
</evidence>
<dbReference type="SUPFAM" id="SSF81324">
    <property type="entry name" value="Voltage-gated potassium channels"/>
    <property type="match status" value="1"/>
</dbReference>
<feature type="transmembrane region" description="Helical" evidence="12">
    <location>
        <begin position="99"/>
        <end position="124"/>
    </location>
</feature>
<feature type="domain" description="Inward rectifier potassium channel C-terminal" evidence="14">
    <location>
        <begin position="202"/>
        <end position="356"/>
    </location>
</feature>
<dbReference type="Proteomes" id="UP001054857">
    <property type="component" value="Unassembled WGS sequence"/>
</dbReference>
<comment type="caution">
    <text evidence="15">The sequence shown here is derived from an EMBL/GenBank/DDBJ whole genome shotgun (WGS) entry which is preliminary data.</text>
</comment>
<dbReference type="GO" id="GO:0034702">
    <property type="term" value="C:monoatomic ion channel complex"/>
    <property type="evidence" value="ECO:0007669"/>
    <property type="project" value="UniProtKB-KW"/>
</dbReference>
<dbReference type="InterPro" id="IPR013518">
    <property type="entry name" value="K_chnl_inward-rec_Kir_cyto"/>
</dbReference>
<keyword evidence="8 11" id="KW-0406">Ion transport</keyword>
<feature type="domain" description="Potassium channel inwardly rectifying transmembrane" evidence="13">
    <location>
        <begin position="88"/>
        <end position="194"/>
    </location>
</feature>
<dbReference type="GO" id="GO:0005242">
    <property type="term" value="F:inward rectifier potassium channel activity"/>
    <property type="evidence" value="ECO:0007669"/>
    <property type="project" value="InterPro"/>
</dbReference>
<evidence type="ECO:0000256" key="5">
    <source>
        <dbReference type="ARBA" id="ARBA00022882"/>
    </source>
</evidence>
<dbReference type="EMBL" id="BMAR01000027">
    <property type="protein sequence ID" value="GFR49025.1"/>
    <property type="molecule type" value="Genomic_DNA"/>
</dbReference>
<dbReference type="GO" id="GO:1990573">
    <property type="term" value="P:potassium ion import across plasma membrane"/>
    <property type="evidence" value="ECO:0007669"/>
    <property type="project" value="TreeGrafter"/>
</dbReference>
<dbReference type="PANTHER" id="PTHR11767:SF102">
    <property type="entry name" value="INWARDLY RECTIFYING POTASSIUM CHANNEL 1, ISOFORM F"/>
    <property type="match status" value="1"/>
</dbReference>
<evidence type="ECO:0000256" key="4">
    <source>
        <dbReference type="ARBA" id="ARBA00022692"/>
    </source>
</evidence>
<comment type="similarity">
    <text evidence="11">Belongs to the inward rectifier-type potassium channel (TC 1.A.2.1) family.</text>
</comment>
<evidence type="ECO:0000256" key="9">
    <source>
        <dbReference type="ARBA" id="ARBA00023136"/>
    </source>
</evidence>
<evidence type="ECO:0000259" key="14">
    <source>
        <dbReference type="Pfam" id="PF17655"/>
    </source>
</evidence>
<keyword evidence="10 11" id="KW-0407">Ion channel</keyword>
<dbReference type="Pfam" id="PF17655">
    <property type="entry name" value="IRK_C"/>
    <property type="match status" value="1"/>
</dbReference>
<dbReference type="InterPro" id="IPR016449">
    <property type="entry name" value="K_chnl_inward-rec_Kir"/>
</dbReference>
<evidence type="ECO:0000256" key="11">
    <source>
        <dbReference type="RuleBase" id="RU003822"/>
    </source>
</evidence>
<dbReference type="Gene3D" id="1.10.287.70">
    <property type="match status" value="1"/>
</dbReference>
<keyword evidence="2 11" id="KW-0813">Transport</keyword>
<evidence type="ECO:0000256" key="1">
    <source>
        <dbReference type="ARBA" id="ARBA00004141"/>
    </source>
</evidence>
<feature type="non-terminal residue" evidence="15">
    <location>
        <position position="1"/>
    </location>
</feature>
<keyword evidence="9 12" id="KW-0472">Membrane</keyword>
<dbReference type="Gene3D" id="2.60.40.1400">
    <property type="entry name" value="G protein-activated inward rectifier potassium channel 1"/>
    <property type="match status" value="2"/>
</dbReference>
<dbReference type="Pfam" id="PF01007">
    <property type="entry name" value="IRK"/>
    <property type="match status" value="1"/>
</dbReference>